<comment type="caution">
    <text evidence="1">The sequence shown here is derived from an EMBL/GenBank/DDBJ whole genome shotgun (WGS) entry which is preliminary data.</text>
</comment>
<dbReference type="EMBL" id="RJSG01000002">
    <property type="protein sequence ID" value="RNL79167.1"/>
    <property type="molecule type" value="Genomic_DNA"/>
</dbReference>
<organism evidence="1 2">
    <name type="scientific">Nocardioides marmorisolisilvae</name>
    <dbReference type="NCBI Taxonomy" id="1542737"/>
    <lineage>
        <taxon>Bacteria</taxon>
        <taxon>Bacillati</taxon>
        <taxon>Actinomycetota</taxon>
        <taxon>Actinomycetes</taxon>
        <taxon>Propionibacteriales</taxon>
        <taxon>Nocardioidaceae</taxon>
        <taxon>Nocardioides</taxon>
    </lineage>
</organism>
<gene>
    <name evidence="1" type="ORF">EFL95_09055</name>
</gene>
<proteinExistence type="predicted"/>
<reference evidence="1 2" key="1">
    <citation type="submission" date="2018-11" db="EMBL/GenBank/DDBJ databases">
        <authorList>
            <person name="Li F."/>
        </authorList>
    </citation>
    <scope>NUCLEOTIDE SEQUENCE [LARGE SCALE GENOMIC DNA]</scope>
    <source>
        <strain evidence="1 2">KIS18-7</strain>
    </source>
</reference>
<protein>
    <submittedName>
        <fullName evidence="1">Uncharacterized protein</fullName>
    </submittedName>
</protein>
<sequence length="91" mass="9540">MRLAALYIQAIAAGDDEAALKLLAGADSVELCWIAACLGAELRASISRELGEDHELLARAFHGAVTRAQGMAAVYSAELVLRDADMGGHES</sequence>
<accession>A0A3N0DU57</accession>
<evidence type="ECO:0000313" key="1">
    <source>
        <dbReference type="EMBL" id="RNL79167.1"/>
    </source>
</evidence>
<evidence type="ECO:0000313" key="2">
    <source>
        <dbReference type="Proteomes" id="UP000277094"/>
    </source>
</evidence>
<name>A0A3N0DU57_9ACTN</name>
<dbReference type="AlphaFoldDB" id="A0A3N0DU57"/>
<keyword evidence="2" id="KW-1185">Reference proteome</keyword>
<dbReference type="Proteomes" id="UP000277094">
    <property type="component" value="Unassembled WGS sequence"/>
</dbReference>